<dbReference type="EMBL" id="BLXZ01000003">
    <property type="protein sequence ID" value="GFO67934.1"/>
    <property type="molecule type" value="Genomic_DNA"/>
</dbReference>
<evidence type="ECO:0000313" key="2">
    <source>
        <dbReference type="EMBL" id="GFO67934.1"/>
    </source>
</evidence>
<feature type="region of interest" description="Disordered" evidence="1">
    <location>
        <begin position="125"/>
        <end position="149"/>
    </location>
</feature>
<proteinExistence type="predicted"/>
<gene>
    <name evidence="2" type="ORF">GMLC_15130</name>
</gene>
<comment type="caution">
    <text evidence="2">The sequence shown here is derived from an EMBL/GenBank/DDBJ whole genome shotgun (WGS) entry which is preliminary data.</text>
</comment>
<sequence length="149" mass="16421">MGGITRVVVLVVVLLAGCVSNREAGGRYQMAQYPLHYRQFDVDIAYQVRNVGSQTLVDGMVRSLRYQYLDDGEVWVAALGPSGKAEARSVSYLPHEVRQGEVASFSVQLPVQVAPGSTLRFTYKYRGSDGGDEKGEERMQSFDAVVPSR</sequence>
<evidence type="ECO:0000313" key="3">
    <source>
        <dbReference type="Proteomes" id="UP000587586"/>
    </source>
</evidence>
<dbReference type="RefSeq" id="WP_183360470.1">
    <property type="nucleotide sequence ID" value="NZ_BLXZ01000003.1"/>
</dbReference>
<feature type="compositionally biased region" description="Basic and acidic residues" evidence="1">
    <location>
        <begin position="126"/>
        <end position="140"/>
    </location>
</feature>
<dbReference type="PROSITE" id="PS51257">
    <property type="entry name" value="PROKAR_LIPOPROTEIN"/>
    <property type="match status" value="1"/>
</dbReference>
<organism evidence="2 3">
    <name type="scientific">Geomonas limicola</name>
    <dbReference type="NCBI Taxonomy" id="2740186"/>
    <lineage>
        <taxon>Bacteria</taxon>
        <taxon>Pseudomonadati</taxon>
        <taxon>Thermodesulfobacteriota</taxon>
        <taxon>Desulfuromonadia</taxon>
        <taxon>Geobacterales</taxon>
        <taxon>Geobacteraceae</taxon>
        <taxon>Geomonas</taxon>
    </lineage>
</organism>
<accession>A0A6V8N7L2</accession>
<evidence type="ECO:0008006" key="4">
    <source>
        <dbReference type="Google" id="ProtNLM"/>
    </source>
</evidence>
<dbReference type="Proteomes" id="UP000587586">
    <property type="component" value="Unassembled WGS sequence"/>
</dbReference>
<protein>
    <recommendedName>
        <fullName evidence="4">Lipoprotein</fullName>
    </recommendedName>
</protein>
<name>A0A6V8N7L2_9BACT</name>
<reference evidence="3" key="1">
    <citation type="submission" date="2020-06" db="EMBL/GenBank/DDBJ databases">
        <title>Draft genomic sequecing of Geomonas sp. Red745.</title>
        <authorList>
            <person name="Itoh H."/>
            <person name="Xu Z.X."/>
            <person name="Ushijima N."/>
            <person name="Masuda Y."/>
            <person name="Shiratori Y."/>
            <person name="Senoo K."/>
        </authorList>
    </citation>
    <scope>NUCLEOTIDE SEQUENCE [LARGE SCALE GENOMIC DNA]</scope>
    <source>
        <strain evidence="3">Red745</strain>
    </source>
</reference>
<evidence type="ECO:0000256" key="1">
    <source>
        <dbReference type="SAM" id="MobiDB-lite"/>
    </source>
</evidence>
<dbReference type="AlphaFoldDB" id="A0A6V8N7L2"/>
<keyword evidence="3" id="KW-1185">Reference proteome</keyword>